<dbReference type="InterPro" id="IPR011606">
    <property type="entry name" value="Brnchd-chn_aa_trnsp_permease"/>
</dbReference>
<evidence type="ECO:0000256" key="3">
    <source>
        <dbReference type="ARBA" id="ARBA00022448"/>
    </source>
</evidence>
<evidence type="ECO:0000256" key="7">
    <source>
        <dbReference type="ARBA" id="ARBA00023136"/>
    </source>
</evidence>
<dbReference type="Proteomes" id="UP000286848">
    <property type="component" value="Unassembled WGS sequence"/>
</dbReference>
<dbReference type="PANTHER" id="PTHR34979:SF1">
    <property type="entry name" value="INNER MEMBRANE PROTEIN YGAZ"/>
    <property type="match status" value="1"/>
</dbReference>
<feature type="transmembrane region" description="Helical" evidence="8">
    <location>
        <begin position="137"/>
        <end position="156"/>
    </location>
</feature>
<dbReference type="EMBL" id="BFFP01000029">
    <property type="protein sequence ID" value="GBG95238.1"/>
    <property type="molecule type" value="Genomic_DNA"/>
</dbReference>
<dbReference type="AlphaFoldDB" id="A0A401IUR1"/>
<keyword evidence="7 8" id="KW-0472">Membrane</keyword>
<dbReference type="GO" id="GO:1903785">
    <property type="term" value="P:L-valine transmembrane transport"/>
    <property type="evidence" value="ECO:0007669"/>
    <property type="project" value="TreeGrafter"/>
</dbReference>
<keyword evidence="4" id="KW-1003">Cell membrane</keyword>
<feature type="transmembrane region" description="Helical" evidence="8">
    <location>
        <begin position="21"/>
        <end position="50"/>
    </location>
</feature>
<reference evidence="9 10" key="1">
    <citation type="journal article" date="2019" name="Int. J. Syst. Evol. Microbiol.">
        <title>Lactobacillus salitolerans sp. nov., a novel lactic acid bacterium isolated from spent mushroom substrates.</title>
        <authorList>
            <person name="Tohno M."/>
            <person name="Tanizawa Y."/>
            <person name="Kojima Y."/>
            <person name="Sakamoto M."/>
            <person name="Nakamura Y."/>
            <person name="Ohkuma M."/>
            <person name="Kobayashi H."/>
        </authorList>
    </citation>
    <scope>NUCLEOTIDE SEQUENCE [LARGE SCALE GENOMIC DNA]</scope>
    <source>
        <strain evidence="9 10">YK43</strain>
    </source>
</reference>
<dbReference type="GO" id="GO:0005886">
    <property type="term" value="C:plasma membrane"/>
    <property type="evidence" value="ECO:0007669"/>
    <property type="project" value="UniProtKB-SubCell"/>
</dbReference>
<name>A0A401IUR1_9LACO</name>
<dbReference type="PANTHER" id="PTHR34979">
    <property type="entry name" value="INNER MEMBRANE PROTEIN YGAZ"/>
    <property type="match status" value="1"/>
</dbReference>
<evidence type="ECO:0000256" key="2">
    <source>
        <dbReference type="ARBA" id="ARBA00010735"/>
    </source>
</evidence>
<keyword evidence="3" id="KW-0813">Transport</keyword>
<keyword evidence="6 8" id="KW-1133">Transmembrane helix</keyword>
<proteinExistence type="inferred from homology"/>
<dbReference type="Pfam" id="PF03591">
    <property type="entry name" value="AzlC"/>
    <property type="match status" value="1"/>
</dbReference>
<comment type="subcellular location">
    <subcellularLocation>
        <location evidence="1">Cell membrane</location>
        <topology evidence="1">Multi-pass membrane protein</topology>
    </subcellularLocation>
</comment>
<dbReference type="OrthoDB" id="3177005at2"/>
<comment type="similarity">
    <text evidence="2">Belongs to the AzlC family.</text>
</comment>
<evidence type="ECO:0000313" key="9">
    <source>
        <dbReference type="EMBL" id="GBG95238.1"/>
    </source>
</evidence>
<sequence>MHPELTIRAAMKEVLPTTLGYIGIGIAFGIVSRASGLSVLLTALISIFVYAGSAQFVLVTMLLSHSPILSIIFSVFLVNARMMLLSTTLSPYFKQEKTWRNILLGTFLTDESFALGMNKLNYTNRTLNFTWFNTVNLTSYLTWIIGTGIGAMLGSLLSNPEKFGFGFAITAMFIGLLYLQVIADKTIPIKQQLIVILFVLLLTYFGMAIIPAKVLIIVVTLLGCTLGVILKHAHA</sequence>
<evidence type="ECO:0000256" key="8">
    <source>
        <dbReference type="SAM" id="Phobius"/>
    </source>
</evidence>
<evidence type="ECO:0000313" key="10">
    <source>
        <dbReference type="Proteomes" id="UP000286848"/>
    </source>
</evidence>
<protein>
    <submittedName>
        <fullName evidence="9">Azaleucine resistance protein AzlC</fullName>
    </submittedName>
</protein>
<accession>A0A401IUR1</accession>
<feature type="transmembrane region" description="Helical" evidence="8">
    <location>
        <begin position="163"/>
        <end position="183"/>
    </location>
</feature>
<evidence type="ECO:0000256" key="1">
    <source>
        <dbReference type="ARBA" id="ARBA00004651"/>
    </source>
</evidence>
<keyword evidence="5 8" id="KW-0812">Transmembrane</keyword>
<keyword evidence="10" id="KW-1185">Reference proteome</keyword>
<evidence type="ECO:0000256" key="4">
    <source>
        <dbReference type="ARBA" id="ARBA00022475"/>
    </source>
</evidence>
<evidence type="ECO:0000256" key="6">
    <source>
        <dbReference type="ARBA" id="ARBA00022989"/>
    </source>
</evidence>
<feature type="transmembrane region" description="Helical" evidence="8">
    <location>
        <begin position="189"/>
        <end position="207"/>
    </location>
</feature>
<organism evidence="9 10">
    <name type="scientific">Ligilactobacillus salitolerans</name>
    <dbReference type="NCBI Taxonomy" id="1808352"/>
    <lineage>
        <taxon>Bacteria</taxon>
        <taxon>Bacillati</taxon>
        <taxon>Bacillota</taxon>
        <taxon>Bacilli</taxon>
        <taxon>Lactobacillales</taxon>
        <taxon>Lactobacillaceae</taxon>
        <taxon>Ligilactobacillus</taxon>
    </lineage>
</organism>
<comment type="caution">
    <text evidence="9">The sequence shown here is derived from an EMBL/GenBank/DDBJ whole genome shotgun (WGS) entry which is preliminary data.</text>
</comment>
<evidence type="ECO:0000256" key="5">
    <source>
        <dbReference type="ARBA" id="ARBA00022692"/>
    </source>
</evidence>
<gene>
    <name evidence="9" type="primary">azlC</name>
    <name evidence="9" type="ORF">LFYK43_16970</name>
</gene>
<dbReference type="RefSeq" id="WP_124977368.1">
    <property type="nucleotide sequence ID" value="NZ_BFFP01000029.1"/>
</dbReference>